<reference evidence="1 2" key="1">
    <citation type="submission" date="2016-03" db="EMBL/GenBank/DDBJ databases">
        <title>Whole genome sequencing of Grifola frondosa 9006-11.</title>
        <authorList>
            <person name="Min B."/>
            <person name="Park H."/>
            <person name="Kim J.-G."/>
            <person name="Cho H."/>
            <person name="Oh Y.-L."/>
            <person name="Kong W.-S."/>
            <person name="Choi I.-G."/>
        </authorList>
    </citation>
    <scope>NUCLEOTIDE SEQUENCE [LARGE SCALE GENOMIC DNA]</scope>
    <source>
        <strain evidence="1 2">9006-11</strain>
    </source>
</reference>
<sequence>MHAFDLRISQKTRRYFCLEVPGRVKNLDGECPLKASLYFPQLSSGFRSCYFKAVSLKDQEDFFPQLKDGAGHFYLCSASPFSSLRQ</sequence>
<name>A0A1C7MES2_GRIFR</name>
<dbReference type="EMBL" id="LUGG01000004">
    <property type="protein sequence ID" value="OBZ75322.1"/>
    <property type="molecule type" value="Genomic_DNA"/>
</dbReference>
<protein>
    <submittedName>
        <fullName evidence="1">Uncharacterized protein</fullName>
    </submittedName>
</protein>
<proteinExistence type="predicted"/>
<evidence type="ECO:0000313" key="1">
    <source>
        <dbReference type="EMBL" id="OBZ75322.1"/>
    </source>
</evidence>
<dbReference type="Proteomes" id="UP000092993">
    <property type="component" value="Unassembled WGS sequence"/>
</dbReference>
<organism evidence="1 2">
    <name type="scientific">Grifola frondosa</name>
    <name type="common">Maitake</name>
    <name type="synonym">Polyporus frondosus</name>
    <dbReference type="NCBI Taxonomy" id="5627"/>
    <lineage>
        <taxon>Eukaryota</taxon>
        <taxon>Fungi</taxon>
        <taxon>Dikarya</taxon>
        <taxon>Basidiomycota</taxon>
        <taxon>Agaricomycotina</taxon>
        <taxon>Agaricomycetes</taxon>
        <taxon>Polyporales</taxon>
        <taxon>Grifolaceae</taxon>
        <taxon>Grifola</taxon>
    </lineage>
</organism>
<evidence type="ECO:0000313" key="2">
    <source>
        <dbReference type="Proteomes" id="UP000092993"/>
    </source>
</evidence>
<gene>
    <name evidence="1" type="ORF">A0H81_04940</name>
</gene>
<dbReference type="AlphaFoldDB" id="A0A1C7MES2"/>
<accession>A0A1C7MES2</accession>
<comment type="caution">
    <text evidence="1">The sequence shown here is derived from an EMBL/GenBank/DDBJ whole genome shotgun (WGS) entry which is preliminary data.</text>
</comment>
<keyword evidence="2" id="KW-1185">Reference proteome</keyword>